<proteinExistence type="predicted"/>
<accession>A0A364LCG1</accession>
<organism evidence="1 2">
    <name type="scientific">Talaromyces amestolkiae</name>
    <dbReference type="NCBI Taxonomy" id="1196081"/>
    <lineage>
        <taxon>Eukaryota</taxon>
        <taxon>Fungi</taxon>
        <taxon>Dikarya</taxon>
        <taxon>Ascomycota</taxon>
        <taxon>Pezizomycotina</taxon>
        <taxon>Eurotiomycetes</taxon>
        <taxon>Eurotiomycetidae</taxon>
        <taxon>Eurotiales</taxon>
        <taxon>Trichocomaceae</taxon>
        <taxon>Talaromyces</taxon>
        <taxon>Talaromyces sect. Talaromyces</taxon>
    </lineage>
</organism>
<dbReference type="OrthoDB" id="5427059at2759"/>
<dbReference type="RefSeq" id="XP_040738029.1">
    <property type="nucleotide sequence ID" value="XM_040882452.1"/>
</dbReference>
<evidence type="ECO:0000313" key="2">
    <source>
        <dbReference type="Proteomes" id="UP000249363"/>
    </source>
</evidence>
<evidence type="ECO:0008006" key="3">
    <source>
        <dbReference type="Google" id="ProtNLM"/>
    </source>
</evidence>
<dbReference type="Proteomes" id="UP000249363">
    <property type="component" value="Unassembled WGS sequence"/>
</dbReference>
<evidence type="ECO:0000313" key="1">
    <source>
        <dbReference type="EMBL" id="RAO73515.1"/>
    </source>
</evidence>
<dbReference type="EMBL" id="MIKG01000025">
    <property type="protein sequence ID" value="RAO73515.1"/>
    <property type="molecule type" value="Genomic_DNA"/>
</dbReference>
<gene>
    <name evidence="1" type="ORF">BHQ10_009527</name>
</gene>
<comment type="caution">
    <text evidence="1">The sequence shown here is derived from an EMBL/GenBank/DDBJ whole genome shotgun (WGS) entry which is preliminary data.</text>
</comment>
<protein>
    <recommendedName>
        <fullName evidence="3">F-box domain-containing protein</fullName>
    </recommendedName>
</protein>
<name>A0A364LCG1_TALAM</name>
<reference evidence="1 2" key="1">
    <citation type="journal article" date="2017" name="Biotechnol. Biofuels">
        <title>Differential beta-glucosidase expression as a function of carbon source availability in Talaromyces amestolkiae: a genomic and proteomic approach.</title>
        <authorList>
            <person name="de Eugenio L.I."/>
            <person name="Mendez-Liter J.A."/>
            <person name="Nieto-Dominguez M."/>
            <person name="Alonso L."/>
            <person name="Gil-Munoz J."/>
            <person name="Barriuso J."/>
            <person name="Prieto A."/>
            <person name="Martinez M.J."/>
        </authorList>
    </citation>
    <scope>NUCLEOTIDE SEQUENCE [LARGE SCALE GENOMIC DNA]</scope>
    <source>
        <strain evidence="1 2">CIB</strain>
    </source>
</reference>
<keyword evidence="2" id="KW-1185">Reference proteome</keyword>
<dbReference type="GeneID" id="63798741"/>
<dbReference type="AlphaFoldDB" id="A0A364LCG1"/>
<sequence length="441" mass="51249">MQVLPISSSKPTLEGLPNELIILILFYIPDQASLKSVVCSSPVFHQAYLAVRQPILCSILKTQFDSILDFSEAITAVRSEGLSFHSHKEEAICLLDKWRRQEEIASIASIKSNQSVPLHTLDEIIKVFRLYQELNYFLDDYAQNAPRPSWIKPTEWHAGKLPLVLSLVEKRRFLRALCRLQIFANVLGYPERGFDLSTKDEYWNDDADTEIENEAYSLFYGTLPLWEIEEMGCVWSYLMTKYGPISEEISKDLRRLVNDTGCFLFRQILPEYQRPPDGCHLEIVSQLDRFNLYFDKLASIGPNFLYRVLHAEHLLQRNMIMANARDPSELPFIGSGLGINWTNRFPFIYPADRHEPPNFQQLWSILPAVEQPNLGWKRAWLLPGITEGEGLEDVLFYDRPSEKDWDWGYAIWDAERLEKWKAPLLDEELPVQRPTWPRSPI</sequence>
<dbReference type="STRING" id="1196081.A0A364LCG1"/>